<name>A0A2P6TGC1_CHLSO</name>
<dbReference type="OrthoDB" id="514522at2759"/>
<comment type="caution">
    <text evidence="2">The sequence shown here is derived from an EMBL/GenBank/DDBJ whole genome shotgun (WGS) entry which is preliminary data.</text>
</comment>
<dbReference type="Proteomes" id="UP000239899">
    <property type="component" value="Unassembled WGS sequence"/>
</dbReference>
<dbReference type="EMBL" id="LHPG02000017">
    <property type="protein sequence ID" value="PRW33168.1"/>
    <property type="molecule type" value="Genomic_DNA"/>
</dbReference>
<evidence type="ECO:0000313" key="3">
    <source>
        <dbReference type="Proteomes" id="UP000239899"/>
    </source>
</evidence>
<reference evidence="2 3" key="1">
    <citation type="journal article" date="2018" name="Plant J.">
        <title>Genome sequences of Chlorella sorokiniana UTEX 1602 and Micractinium conductrix SAG 241.80: implications to maltose excretion by a green alga.</title>
        <authorList>
            <person name="Arriola M.B."/>
            <person name="Velmurugan N."/>
            <person name="Zhang Y."/>
            <person name="Plunkett M.H."/>
            <person name="Hondzo H."/>
            <person name="Barney B.M."/>
        </authorList>
    </citation>
    <scope>NUCLEOTIDE SEQUENCE [LARGE SCALE GENOMIC DNA]</scope>
    <source>
        <strain evidence="3">UTEX 1602</strain>
    </source>
</reference>
<protein>
    <submittedName>
        <fullName evidence="2">Uncharacterized protein</fullName>
    </submittedName>
</protein>
<feature type="region of interest" description="Disordered" evidence="1">
    <location>
        <begin position="131"/>
        <end position="173"/>
    </location>
</feature>
<feature type="compositionally biased region" description="Low complexity" evidence="1">
    <location>
        <begin position="213"/>
        <end position="222"/>
    </location>
</feature>
<evidence type="ECO:0000256" key="1">
    <source>
        <dbReference type="SAM" id="MobiDB-lite"/>
    </source>
</evidence>
<evidence type="ECO:0000313" key="2">
    <source>
        <dbReference type="EMBL" id="PRW33168.1"/>
    </source>
</evidence>
<proteinExistence type="predicted"/>
<feature type="compositionally biased region" description="Low complexity" evidence="1">
    <location>
        <begin position="33"/>
        <end position="62"/>
    </location>
</feature>
<dbReference type="AlphaFoldDB" id="A0A2P6TGC1"/>
<organism evidence="2 3">
    <name type="scientific">Chlorella sorokiniana</name>
    <name type="common">Freshwater green alga</name>
    <dbReference type="NCBI Taxonomy" id="3076"/>
    <lineage>
        <taxon>Eukaryota</taxon>
        <taxon>Viridiplantae</taxon>
        <taxon>Chlorophyta</taxon>
        <taxon>core chlorophytes</taxon>
        <taxon>Trebouxiophyceae</taxon>
        <taxon>Chlorellales</taxon>
        <taxon>Chlorellaceae</taxon>
        <taxon>Chlorella clade</taxon>
        <taxon>Chlorella</taxon>
    </lineage>
</organism>
<feature type="compositionally biased region" description="Low complexity" evidence="1">
    <location>
        <begin position="7"/>
        <end position="24"/>
    </location>
</feature>
<feature type="region of interest" description="Disordered" evidence="1">
    <location>
        <begin position="207"/>
        <end position="263"/>
    </location>
</feature>
<sequence length="451" mass="47098">MHVAATAAPSGAVPVRGAPAAAAAPRPPPRATPPRASSRAAAASPHAAQPARSAATAAAAAAAPPGLAEPCPISATAFATALDAGAGLPDSWLSYWRQQEAKREARRALIGSTRGRQQQRLRQVATLLTNGSLDLSSGSSSSSSVAAAGLPLRPSSSSNDSSSSSSSSSLEAAEELLLSNGGELDGGSMDLPPLQQMSELDELTWLASHPPDSEGASSSSSSGSGGGGSYSGGDDSSSMQLWAGQSEQQLAQQAQQDQRAQRHPGHIVGLAGSAAEGRSAAELQGPLQLRVGSDLLSVRPLWIAVYQPEEGGPAKLFESVSPLLPDLIGRLSADIAPFCSVSGLKFVPADAAAGPWRNYFVGLVGAVAADEDDILWPNQVLHRDRVLFNVRNGWDVAKFLSEPQKEDVEQHRDNLLRLAAERGYRRGWCWHMLHLRWGEATLRSMGLNEKL</sequence>
<accession>A0A2P6TGC1</accession>
<feature type="compositionally biased region" description="Low complexity" evidence="1">
    <location>
        <begin position="232"/>
        <end position="258"/>
    </location>
</feature>
<feature type="region of interest" description="Disordered" evidence="1">
    <location>
        <begin position="1"/>
        <end position="62"/>
    </location>
</feature>
<keyword evidence="3" id="KW-1185">Reference proteome</keyword>
<gene>
    <name evidence="2" type="ORF">C2E21_7814</name>
</gene>